<name>A0A410DWN4_9CLOT</name>
<dbReference type="RefSeq" id="WP_128214222.1">
    <property type="nucleotide sequence ID" value="NZ_CP025746.1"/>
</dbReference>
<accession>A0A410DWN4</accession>
<gene>
    <name evidence="5" type="primary">cas6</name>
    <name evidence="5" type="ORF">C1I91_18620</name>
</gene>
<keyword evidence="3" id="KW-0051">Antiviral defense</keyword>
<reference evidence="5 6" key="1">
    <citation type="submission" date="2018-01" db="EMBL/GenBank/DDBJ databases">
        <title>Genome Sequencing and Assembly of Anaerobacter polyendosporus strain CT4.</title>
        <authorList>
            <person name="Tachaapaikoon C."/>
            <person name="Sutheeworapong S."/>
            <person name="Jenjaroenpun P."/>
            <person name="Wongsurawat T."/>
            <person name="Nookeaw I."/>
            <person name="Cheawchanlertfa P."/>
            <person name="Kosugi A."/>
            <person name="Cheevadhanarak S."/>
            <person name="Ratanakhanokchai K."/>
        </authorList>
    </citation>
    <scope>NUCLEOTIDE SEQUENCE [LARGE SCALE GENOMIC DNA]</scope>
    <source>
        <strain evidence="5 6">CT4</strain>
    </source>
</reference>
<evidence type="ECO:0000313" key="6">
    <source>
        <dbReference type="Proteomes" id="UP000286268"/>
    </source>
</evidence>
<comment type="similarity">
    <text evidence="1">Belongs to the CRISPR-associated protein Cas6/Cse3/CasE family.</text>
</comment>
<dbReference type="PANTHER" id="PTHR36984">
    <property type="entry name" value="CRISPR-ASSOCIATED ENDORIBONUCLEASE CAS6 1"/>
    <property type="match status" value="1"/>
</dbReference>
<keyword evidence="2" id="KW-0694">RNA-binding</keyword>
<keyword evidence="6" id="KW-1185">Reference proteome</keyword>
<dbReference type="GO" id="GO:0003723">
    <property type="term" value="F:RNA binding"/>
    <property type="evidence" value="ECO:0007669"/>
    <property type="project" value="UniProtKB-KW"/>
</dbReference>
<dbReference type="EMBL" id="CP025746">
    <property type="protein sequence ID" value="QAA33499.1"/>
    <property type="molecule type" value="Genomic_DNA"/>
</dbReference>
<evidence type="ECO:0000256" key="1">
    <source>
        <dbReference type="ARBA" id="ARBA00005937"/>
    </source>
</evidence>
<dbReference type="Pfam" id="PF01881">
    <property type="entry name" value="Cas_Cas6_C"/>
    <property type="match status" value="1"/>
</dbReference>
<dbReference type="GO" id="GO:0051607">
    <property type="term" value="P:defense response to virus"/>
    <property type="evidence" value="ECO:0007669"/>
    <property type="project" value="UniProtKB-KW"/>
</dbReference>
<protein>
    <submittedName>
        <fullName evidence="5">CRISPR-associated endoribonuclease Cas6</fullName>
    </submittedName>
</protein>
<dbReference type="InterPro" id="IPR049435">
    <property type="entry name" value="Cas_Cas6_C"/>
</dbReference>
<dbReference type="Proteomes" id="UP000286268">
    <property type="component" value="Chromosome"/>
</dbReference>
<evidence type="ECO:0000313" key="5">
    <source>
        <dbReference type="EMBL" id="QAA33499.1"/>
    </source>
</evidence>
<dbReference type="NCBIfam" id="TIGR01877">
    <property type="entry name" value="cas_cas6"/>
    <property type="match status" value="1"/>
</dbReference>
<feature type="domain" description="CRISPR associated protein Cas6 C-terminal" evidence="4">
    <location>
        <begin position="119"/>
        <end position="226"/>
    </location>
</feature>
<dbReference type="OrthoDB" id="86642at2"/>
<dbReference type="AlphaFoldDB" id="A0A410DWN4"/>
<sequence>MEVFEVKLKLFLLKDVQFTEIQSKISSFIDMGLAKDEKYLEFHNENKFKNYCFDSLYPIEKDKIYNSGKIYTLTLRTVGEDLAKFFLERLKNEYDENFKGLTAEVRIVPKKHIEKIYSITPMLIKNDCGYWKGKITLDEFERRLKENLIKKYNSIANEKIDEDFQLYTSIEFKNRKPISTSYKQIKLLGDKISINISDDKRAQDLAYMSLGTGIAEMNPRGYGFVNYRWL</sequence>
<dbReference type="KEGG" id="cmah:C1I91_18620"/>
<dbReference type="Gene3D" id="3.30.70.1900">
    <property type="match status" value="1"/>
</dbReference>
<evidence type="ECO:0000256" key="2">
    <source>
        <dbReference type="ARBA" id="ARBA00022884"/>
    </source>
</evidence>
<dbReference type="PANTHER" id="PTHR36984:SF1">
    <property type="entry name" value="CRISPR-ASSOCIATED ENDORIBONUCLEASE CAS6 1"/>
    <property type="match status" value="1"/>
</dbReference>
<proteinExistence type="inferred from homology"/>
<organism evidence="5 6">
    <name type="scientific">Clostridium manihotivorum</name>
    <dbReference type="NCBI Taxonomy" id="2320868"/>
    <lineage>
        <taxon>Bacteria</taxon>
        <taxon>Bacillati</taxon>
        <taxon>Bacillota</taxon>
        <taxon>Clostridia</taxon>
        <taxon>Eubacteriales</taxon>
        <taxon>Clostridiaceae</taxon>
        <taxon>Clostridium</taxon>
    </lineage>
</organism>
<evidence type="ECO:0000256" key="3">
    <source>
        <dbReference type="ARBA" id="ARBA00023118"/>
    </source>
</evidence>
<evidence type="ECO:0000259" key="4">
    <source>
        <dbReference type="Pfam" id="PF01881"/>
    </source>
</evidence>
<dbReference type="InterPro" id="IPR010156">
    <property type="entry name" value="CRISPR-assoc_prot_Cas6"/>
</dbReference>
<dbReference type="GO" id="GO:0016788">
    <property type="term" value="F:hydrolase activity, acting on ester bonds"/>
    <property type="evidence" value="ECO:0007669"/>
    <property type="project" value="InterPro"/>
</dbReference>